<organism evidence="2 3">
    <name type="scientific">Geodermatophilus aquaeductus</name>
    <dbReference type="NCBI Taxonomy" id="1564161"/>
    <lineage>
        <taxon>Bacteria</taxon>
        <taxon>Bacillati</taxon>
        <taxon>Actinomycetota</taxon>
        <taxon>Actinomycetes</taxon>
        <taxon>Geodermatophilales</taxon>
        <taxon>Geodermatophilaceae</taxon>
        <taxon>Geodermatophilus</taxon>
    </lineage>
</organism>
<sequence>MSEHPNVMRMREGYEAFGKGDLDRLRDLWRPDIRWHEPGGNQLSGHYTGTDEVFDLFRRLFELTEGSFRAEVRATFADDTDGVAVVRLTAHRGDRDIDVVAAHLFRYEDGLVAEFWEAHTDQPAVDAFYA</sequence>
<dbReference type="InterPro" id="IPR032710">
    <property type="entry name" value="NTF2-like_dom_sf"/>
</dbReference>
<gene>
    <name evidence="2" type="ORF">SAMN06273567_10644</name>
</gene>
<dbReference type="InterPro" id="IPR037401">
    <property type="entry name" value="SnoaL-like"/>
</dbReference>
<name>A0A521EUR5_9ACTN</name>
<dbReference type="Proteomes" id="UP000317484">
    <property type="component" value="Unassembled WGS sequence"/>
</dbReference>
<accession>A0A521EUR5</accession>
<dbReference type="SUPFAM" id="SSF54427">
    <property type="entry name" value="NTF2-like"/>
    <property type="match status" value="1"/>
</dbReference>
<dbReference type="RefSeq" id="WP_142459406.1">
    <property type="nucleotide sequence ID" value="NZ_FXTJ01000006.1"/>
</dbReference>
<feature type="domain" description="SnoaL-like" evidence="1">
    <location>
        <begin position="11"/>
        <end position="114"/>
    </location>
</feature>
<keyword evidence="3" id="KW-1185">Reference proteome</keyword>
<evidence type="ECO:0000259" key="1">
    <source>
        <dbReference type="Pfam" id="PF12680"/>
    </source>
</evidence>
<evidence type="ECO:0000313" key="3">
    <source>
        <dbReference type="Proteomes" id="UP000317484"/>
    </source>
</evidence>
<proteinExistence type="predicted"/>
<dbReference type="Pfam" id="PF12680">
    <property type="entry name" value="SnoaL_2"/>
    <property type="match status" value="1"/>
</dbReference>
<dbReference type="EMBL" id="FXTJ01000006">
    <property type="protein sequence ID" value="SMO87649.1"/>
    <property type="molecule type" value="Genomic_DNA"/>
</dbReference>
<dbReference type="AlphaFoldDB" id="A0A521EUR5"/>
<dbReference type="Gene3D" id="3.10.450.50">
    <property type="match status" value="1"/>
</dbReference>
<protein>
    <recommendedName>
        <fullName evidence="1">SnoaL-like domain-containing protein</fullName>
    </recommendedName>
</protein>
<evidence type="ECO:0000313" key="2">
    <source>
        <dbReference type="EMBL" id="SMO87649.1"/>
    </source>
</evidence>
<reference evidence="2 3" key="1">
    <citation type="submission" date="2017-05" db="EMBL/GenBank/DDBJ databases">
        <authorList>
            <person name="Varghese N."/>
            <person name="Submissions S."/>
        </authorList>
    </citation>
    <scope>NUCLEOTIDE SEQUENCE [LARGE SCALE GENOMIC DNA]</scope>
    <source>
        <strain evidence="2 3">DSM 46834</strain>
    </source>
</reference>